<keyword evidence="2" id="KW-1185">Reference proteome</keyword>
<organism evidence="1 2">
    <name type="scientific">Thermoflavifilum aggregans</name>
    <dbReference type="NCBI Taxonomy" id="454188"/>
    <lineage>
        <taxon>Bacteria</taxon>
        <taxon>Pseudomonadati</taxon>
        <taxon>Bacteroidota</taxon>
        <taxon>Chitinophagia</taxon>
        <taxon>Chitinophagales</taxon>
        <taxon>Chitinophagaceae</taxon>
        <taxon>Thermoflavifilum</taxon>
    </lineage>
</organism>
<sequence>MLKILLYTDSMYFKPEILNFPSYLANLTHTKIMEVYLDDMLNTALWYDQTTFVTLPGQIAEKERYEVIEKNFQKLQEEADKKGILIKPFEDGTATKEFFFRHMRYSDLLLLDIHSLNNPSEDIVRFKFFRDILMYGECPVLLFSDSTQRIDEILFAYNGTPSSVFAIKQFSYLFPQLMDRPIRAIYAKETEKMQDKKLLIDWLNAHYMEAYYEETTERLLDSFLISYQQNKQIIGVMGSFGRSLLSQMLHKSEALHLMKMLPIPLFISHW</sequence>
<reference evidence="1 2" key="1">
    <citation type="submission" date="2017-11" db="EMBL/GenBank/DDBJ databases">
        <title>Genomic Encyclopedia of Archaeal and Bacterial Type Strains, Phase II (KMG-II): From Individual Species to Whole Genera.</title>
        <authorList>
            <person name="Goeker M."/>
        </authorList>
    </citation>
    <scope>NUCLEOTIDE SEQUENCE [LARGE SCALE GENOMIC DNA]</scope>
    <source>
        <strain evidence="1 2">DSM 27268</strain>
    </source>
</reference>
<dbReference type="OrthoDB" id="662548at2"/>
<dbReference type="RefSeq" id="WP_157853847.1">
    <property type="nucleotide sequence ID" value="NZ_PGFG01000001.1"/>
</dbReference>
<dbReference type="Gene3D" id="3.40.50.12370">
    <property type="match status" value="1"/>
</dbReference>
<evidence type="ECO:0000313" key="2">
    <source>
        <dbReference type="Proteomes" id="UP000230000"/>
    </source>
</evidence>
<proteinExistence type="predicted"/>
<dbReference type="EMBL" id="PGFG01000001">
    <property type="protein sequence ID" value="PJJ76012.1"/>
    <property type="molecule type" value="Genomic_DNA"/>
</dbReference>
<comment type="caution">
    <text evidence="1">The sequence shown here is derived from an EMBL/GenBank/DDBJ whole genome shotgun (WGS) entry which is preliminary data.</text>
</comment>
<name>A0A2M9CVR0_9BACT</name>
<evidence type="ECO:0000313" key="1">
    <source>
        <dbReference type="EMBL" id="PJJ76012.1"/>
    </source>
</evidence>
<evidence type="ECO:0008006" key="3">
    <source>
        <dbReference type="Google" id="ProtNLM"/>
    </source>
</evidence>
<accession>A0A2M9CVR0</accession>
<dbReference type="AlphaFoldDB" id="A0A2M9CVR0"/>
<protein>
    <recommendedName>
        <fullName evidence="3">Universal stress protein family protein</fullName>
    </recommendedName>
</protein>
<dbReference type="Proteomes" id="UP000230000">
    <property type="component" value="Unassembled WGS sequence"/>
</dbReference>
<gene>
    <name evidence="1" type="ORF">BXY57_1606</name>
</gene>